<feature type="disulfide bond" evidence="8">
    <location>
        <begin position="360"/>
        <end position="365"/>
    </location>
</feature>
<keyword evidence="14" id="KW-1185">Reference proteome</keyword>
<feature type="domain" description="EGF-like" evidence="10">
    <location>
        <begin position="634"/>
        <end position="667"/>
    </location>
</feature>
<dbReference type="InterPro" id="IPR000742">
    <property type="entry name" value="EGF"/>
</dbReference>
<keyword evidence="9" id="KW-0732">Signal</keyword>
<dbReference type="SUPFAM" id="SSF55486">
    <property type="entry name" value="Metalloproteases ('zincins'), catalytic domain"/>
    <property type="match status" value="1"/>
</dbReference>
<dbReference type="PROSITE" id="PS01186">
    <property type="entry name" value="EGF_2"/>
    <property type="match status" value="1"/>
</dbReference>
<dbReference type="PANTHER" id="PTHR11905:SF251">
    <property type="entry name" value="MEDIATOR COMPLEX SUBUNIT 6"/>
    <property type="match status" value="1"/>
</dbReference>
<feature type="binding site" evidence="8">
    <location>
        <position position="343"/>
    </location>
    <ligand>
        <name>Zn(2+)</name>
        <dbReference type="ChEBI" id="CHEBI:29105"/>
        <note>catalytic</note>
    </ligand>
</feature>
<dbReference type="SMART" id="SM00608">
    <property type="entry name" value="ACR"/>
    <property type="match status" value="1"/>
</dbReference>
<keyword evidence="8" id="KW-0862">Zinc</keyword>
<dbReference type="Ensembl" id="ENSPCET00000001254.1">
    <property type="protein sequence ID" value="ENSPCEP00000001206.1"/>
    <property type="gene ID" value="ENSPCEG00000000987.1"/>
</dbReference>
<evidence type="ECO:0000256" key="5">
    <source>
        <dbReference type="ARBA" id="ARBA00023157"/>
    </source>
</evidence>
<evidence type="ECO:0000259" key="12">
    <source>
        <dbReference type="PROSITE" id="PS50215"/>
    </source>
</evidence>
<dbReference type="PROSITE" id="PS50214">
    <property type="entry name" value="DISINTEGRIN_2"/>
    <property type="match status" value="1"/>
</dbReference>
<evidence type="ECO:0000256" key="3">
    <source>
        <dbReference type="ARBA" id="ARBA00022989"/>
    </source>
</evidence>
<dbReference type="CDD" id="cd04269">
    <property type="entry name" value="ZnMc_adamalysin_II_like"/>
    <property type="match status" value="1"/>
</dbReference>
<feature type="domain" description="Peptidase M12B" evidence="12">
    <location>
        <begin position="209"/>
        <end position="401"/>
    </location>
</feature>
<dbReference type="PROSITE" id="PS50215">
    <property type="entry name" value="ADAM_MEPRO"/>
    <property type="match status" value="1"/>
</dbReference>
<evidence type="ECO:0000256" key="2">
    <source>
        <dbReference type="ARBA" id="ARBA00022692"/>
    </source>
</evidence>
<name>A0A8C8VE28_9SAUR</name>
<dbReference type="InterPro" id="IPR034027">
    <property type="entry name" value="Reprolysin_adamalysin"/>
</dbReference>
<evidence type="ECO:0000256" key="9">
    <source>
        <dbReference type="SAM" id="SignalP"/>
    </source>
</evidence>
<keyword evidence="7" id="KW-0245">EGF-like domain</keyword>
<dbReference type="InterPro" id="IPR001590">
    <property type="entry name" value="Peptidase_M12B"/>
</dbReference>
<dbReference type="Pfam" id="PF00200">
    <property type="entry name" value="Disintegrin"/>
    <property type="match status" value="1"/>
</dbReference>
<evidence type="ECO:0000256" key="4">
    <source>
        <dbReference type="ARBA" id="ARBA00023136"/>
    </source>
</evidence>
<dbReference type="GO" id="GO:0006508">
    <property type="term" value="P:proteolysis"/>
    <property type="evidence" value="ECO:0007669"/>
    <property type="project" value="InterPro"/>
</dbReference>
<comment type="subcellular location">
    <subcellularLocation>
        <location evidence="1">Membrane</location>
        <topology evidence="1">Single-pass type I membrane protein</topology>
    </subcellularLocation>
</comment>
<dbReference type="PRINTS" id="PR00289">
    <property type="entry name" value="DISINTEGRIN"/>
</dbReference>
<dbReference type="SMART" id="SM00050">
    <property type="entry name" value="DISIN"/>
    <property type="match status" value="1"/>
</dbReference>
<evidence type="ECO:0000256" key="8">
    <source>
        <dbReference type="PROSITE-ProRule" id="PRU00276"/>
    </source>
</evidence>
<reference evidence="13" key="2">
    <citation type="submission" date="2025-09" db="UniProtKB">
        <authorList>
            <consortium name="Ensembl"/>
        </authorList>
    </citation>
    <scope>IDENTIFICATION</scope>
</reference>
<keyword evidence="5 7" id="KW-1015">Disulfide bond</keyword>
<feature type="disulfide bond" evidence="6">
    <location>
        <begin position="467"/>
        <end position="487"/>
    </location>
</feature>
<evidence type="ECO:0000313" key="13">
    <source>
        <dbReference type="Ensembl" id="ENSPCEP00000001206.1"/>
    </source>
</evidence>
<feature type="active site" evidence="8">
    <location>
        <position position="344"/>
    </location>
</feature>
<feature type="chain" id="PRO_5034071458" evidence="9">
    <location>
        <begin position="31"/>
        <end position="814"/>
    </location>
</feature>
<reference evidence="13" key="1">
    <citation type="submission" date="2025-08" db="UniProtKB">
        <authorList>
            <consortium name="Ensembl"/>
        </authorList>
    </citation>
    <scope>IDENTIFICATION</scope>
</reference>
<organism evidence="13 14">
    <name type="scientific">Pelusios castaneus</name>
    <name type="common">West African mud turtle</name>
    <dbReference type="NCBI Taxonomy" id="367368"/>
    <lineage>
        <taxon>Eukaryota</taxon>
        <taxon>Metazoa</taxon>
        <taxon>Chordata</taxon>
        <taxon>Craniata</taxon>
        <taxon>Vertebrata</taxon>
        <taxon>Euteleostomi</taxon>
        <taxon>Archelosauria</taxon>
        <taxon>Testudinata</taxon>
        <taxon>Testudines</taxon>
        <taxon>Pleurodira</taxon>
        <taxon>Pelomedusidae</taxon>
        <taxon>Pelusios</taxon>
    </lineage>
</organism>
<dbReference type="Proteomes" id="UP000694393">
    <property type="component" value="Unplaced"/>
</dbReference>
<evidence type="ECO:0000259" key="11">
    <source>
        <dbReference type="PROSITE" id="PS50214"/>
    </source>
</evidence>
<evidence type="ECO:0000313" key="14">
    <source>
        <dbReference type="Proteomes" id="UP000694393"/>
    </source>
</evidence>
<protein>
    <submittedName>
        <fullName evidence="13">ADAM metallopeptidase domain 20</fullName>
    </submittedName>
</protein>
<dbReference type="InterPro" id="IPR024079">
    <property type="entry name" value="MetalloPept_cat_dom_sf"/>
</dbReference>
<keyword evidence="3" id="KW-1133">Transmembrane helix</keyword>
<feature type="binding site" evidence="8">
    <location>
        <position position="353"/>
    </location>
    <ligand>
        <name>Zn(2+)</name>
        <dbReference type="ChEBI" id="CHEBI:29105"/>
        <note>catalytic</note>
    </ligand>
</feature>
<dbReference type="Pfam" id="PF08516">
    <property type="entry name" value="ADAM_CR"/>
    <property type="match status" value="1"/>
</dbReference>
<dbReference type="FunFam" id="3.40.390.10:FF:000002">
    <property type="entry name" value="Disintegrin and metalloproteinase domain-containing protein 22"/>
    <property type="match status" value="1"/>
</dbReference>
<evidence type="ECO:0000256" key="7">
    <source>
        <dbReference type="PROSITE-ProRule" id="PRU00076"/>
    </source>
</evidence>
<dbReference type="PROSITE" id="PS50026">
    <property type="entry name" value="EGF_3"/>
    <property type="match status" value="1"/>
</dbReference>
<dbReference type="GO" id="GO:0009897">
    <property type="term" value="C:external side of plasma membrane"/>
    <property type="evidence" value="ECO:0007669"/>
    <property type="project" value="TreeGrafter"/>
</dbReference>
<dbReference type="GO" id="GO:1990913">
    <property type="term" value="C:sperm head plasma membrane"/>
    <property type="evidence" value="ECO:0007669"/>
    <property type="project" value="TreeGrafter"/>
</dbReference>
<keyword evidence="8" id="KW-0479">Metal-binding</keyword>
<dbReference type="InterPro" id="IPR001762">
    <property type="entry name" value="Disintegrin_dom"/>
</dbReference>
<dbReference type="Gene3D" id="3.40.390.10">
    <property type="entry name" value="Collagenase (Catalytic Domain)"/>
    <property type="match status" value="1"/>
</dbReference>
<dbReference type="InterPro" id="IPR006586">
    <property type="entry name" value="ADAM_Cys-rich"/>
</dbReference>
<dbReference type="GO" id="GO:0046872">
    <property type="term" value="F:metal ion binding"/>
    <property type="evidence" value="ECO:0007669"/>
    <property type="project" value="UniProtKB-KW"/>
</dbReference>
<dbReference type="InterPro" id="IPR036436">
    <property type="entry name" value="Disintegrin_dom_sf"/>
</dbReference>
<comment type="caution">
    <text evidence="7">Lacks conserved residue(s) required for the propagation of feature annotation.</text>
</comment>
<dbReference type="FunFam" id="4.10.70.10:FF:000001">
    <property type="entry name" value="Disintegrin and metalloproteinase domain-containing protein 22"/>
    <property type="match status" value="1"/>
</dbReference>
<feature type="disulfide bond" evidence="7">
    <location>
        <begin position="657"/>
        <end position="666"/>
    </location>
</feature>
<feature type="binding site" evidence="8">
    <location>
        <position position="347"/>
    </location>
    <ligand>
        <name>Zn(2+)</name>
        <dbReference type="ChEBI" id="CHEBI:29105"/>
        <note>catalytic</note>
    </ligand>
</feature>
<feature type="signal peptide" evidence="9">
    <location>
        <begin position="1"/>
        <end position="30"/>
    </location>
</feature>
<dbReference type="Pfam" id="PF01421">
    <property type="entry name" value="Reprolysin"/>
    <property type="match status" value="1"/>
</dbReference>
<sequence length="814" mass="89338">SSPARGAMGAGAAAWLALWALGSLLGGAAGTSSPEGPSAGAASYTVIVPRQLAPRAGQDPREVSYLLELEGRARVVHLRQKRLLVPEHFVLFTYGPSGALQRDQPFVRRDCFYHGFVQGSPASLAALSTCSGGLRGMLRTAAGSYGIEPVPGSATFQHVLYRLEEEAGGLRCGVTDQELRRQAALLPGARRGLAAKQAPEEAAWWTHTRYVKIAMVVANDRFVQLGRNETRVLQHVLDVVSIGDSLFDPLGVRLFLVGLEIWTQNNLITIGNSINTLLGDFNNWRKAALPSRMPHDVGHLITAQTFGITLGLAYVGTVCYTGWASAVLSENMGLYAFAIVFAHELGHNLGMVHDEGYCKCNRRVCIMNAYHEVTDRFSNCSYNAYFDLMHRPEAQCLFHPPAPEAVYTLKKCGNKVVENGEQCDCGSNFDCEKDPCCQPNCTLSPGAACAFGECCEDCQILPAGRVCRKHTNVCDLPEYCTGTSQWCPKDVYVQDGAPCQDRAYCYHGNCSSHNRQCKIIFGKQATVAPLVCFRELNTQGDRFGNCGIYSASKYKKCQIEDILCGRVQCKNMKKIPSLENHNTILQTRVDDHWCWGTDYHPGMDIPDIGAVRDGTSCGPDKICVNMSCVTVSPGKYDCNMTKCHKKGICNSQQNCHCSYGWAPPDCQRKGYGGSIDSGPPPPVKSRVRAAFVIIPIFLAECSHAPLNFCYKEQCMGSTCHTLHCHSQLLGCFPRPTRGVPQNPAAWLWEWRGLPQTWPLGSRAAASAQQPPLPLTSQGGWARGCHFRQQPPLPWNRQPGRLEPWYHAACQLPGR</sequence>
<evidence type="ECO:0000256" key="1">
    <source>
        <dbReference type="ARBA" id="ARBA00004479"/>
    </source>
</evidence>
<dbReference type="GO" id="GO:0004222">
    <property type="term" value="F:metalloendopeptidase activity"/>
    <property type="evidence" value="ECO:0007669"/>
    <property type="project" value="InterPro"/>
</dbReference>
<evidence type="ECO:0000256" key="6">
    <source>
        <dbReference type="PROSITE-ProRule" id="PRU00068"/>
    </source>
</evidence>
<dbReference type="InterPro" id="IPR002870">
    <property type="entry name" value="Peptidase_M12B_N"/>
</dbReference>
<dbReference type="Gene3D" id="4.10.70.10">
    <property type="entry name" value="Disintegrin domain"/>
    <property type="match status" value="1"/>
</dbReference>
<feature type="domain" description="Disintegrin" evidence="11">
    <location>
        <begin position="409"/>
        <end position="495"/>
    </location>
</feature>
<dbReference type="SUPFAM" id="SSF57552">
    <property type="entry name" value="Blood coagulation inhibitor (disintegrin)"/>
    <property type="match status" value="1"/>
</dbReference>
<dbReference type="GO" id="GO:0008584">
    <property type="term" value="P:male gonad development"/>
    <property type="evidence" value="ECO:0007669"/>
    <property type="project" value="TreeGrafter"/>
</dbReference>
<keyword evidence="2" id="KW-0812">Transmembrane</keyword>
<keyword evidence="4" id="KW-0472">Membrane</keyword>
<dbReference type="Pfam" id="PF01562">
    <property type="entry name" value="Pep_M12B_propep"/>
    <property type="match status" value="1"/>
</dbReference>
<evidence type="ECO:0000259" key="10">
    <source>
        <dbReference type="PROSITE" id="PS50026"/>
    </source>
</evidence>
<dbReference type="PROSITE" id="PS00427">
    <property type="entry name" value="DISINTEGRIN_1"/>
    <property type="match status" value="1"/>
</dbReference>
<dbReference type="PANTHER" id="PTHR11905">
    <property type="entry name" value="ADAM A DISINTEGRIN AND METALLOPROTEASE DOMAIN"/>
    <property type="match status" value="1"/>
</dbReference>
<accession>A0A8C8VE28</accession>
<dbReference type="AlphaFoldDB" id="A0A8C8VE28"/>
<dbReference type="InterPro" id="IPR018358">
    <property type="entry name" value="Disintegrin_CS"/>
</dbReference>
<proteinExistence type="predicted"/>